<dbReference type="RefSeq" id="WP_321397730.1">
    <property type="nucleotide sequence ID" value="NZ_CP139487.1"/>
</dbReference>
<organism evidence="2 3">
    <name type="scientific">Peredibacter starrii</name>
    <dbReference type="NCBI Taxonomy" id="28202"/>
    <lineage>
        <taxon>Bacteria</taxon>
        <taxon>Pseudomonadati</taxon>
        <taxon>Bdellovibrionota</taxon>
        <taxon>Bacteriovoracia</taxon>
        <taxon>Bacteriovoracales</taxon>
        <taxon>Bacteriovoracaceae</taxon>
        <taxon>Peredibacter</taxon>
    </lineage>
</organism>
<feature type="domain" description="Peptidase S74" evidence="1">
    <location>
        <begin position="953"/>
        <end position="1048"/>
    </location>
</feature>
<keyword evidence="3" id="KW-1185">Reference proteome</keyword>
<dbReference type="EMBL" id="CP139487">
    <property type="protein sequence ID" value="WPU66038.1"/>
    <property type="molecule type" value="Genomic_DNA"/>
</dbReference>
<proteinExistence type="predicted"/>
<dbReference type="Pfam" id="PF13884">
    <property type="entry name" value="Peptidase_S74"/>
    <property type="match status" value="1"/>
</dbReference>
<protein>
    <submittedName>
        <fullName evidence="2">Tail fiber domain-containing protein</fullName>
    </submittedName>
</protein>
<reference evidence="2 3" key="1">
    <citation type="submission" date="2023-11" db="EMBL/GenBank/DDBJ databases">
        <title>Peredibacter starrii A3.12.</title>
        <authorList>
            <person name="Mitchell R.J."/>
        </authorList>
    </citation>
    <scope>NUCLEOTIDE SEQUENCE [LARGE SCALE GENOMIC DNA]</scope>
    <source>
        <strain evidence="2 3">A3.12</strain>
    </source>
</reference>
<dbReference type="PROSITE" id="PS51688">
    <property type="entry name" value="ICA"/>
    <property type="match status" value="1"/>
</dbReference>
<accession>A0AAX4HS92</accession>
<dbReference type="InterPro" id="IPR030392">
    <property type="entry name" value="S74_ICA"/>
</dbReference>
<dbReference type="Gene3D" id="1.10.10.10">
    <property type="entry name" value="Winged helix-like DNA-binding domain superfamily/Winged helix DNA-binding domain"/>
    <property type="match status" value="1"/>
</dbReference>
<dbReference type="KEGG" id="psti:SOO65_04700"/>
<evidence type="ECO:0000313" key="3">
    <source>
        <dbReference type="Proteomes" id="UP001324634"/>
    </source>
</evidence>
<sequence length="1080" mass="112347">MGARYQLGIFFFLISTAQAGDSLSYSGRIVNTNGSPVVGPVNLKFELANSVDSTNILCSQQITNVSLTNGVFHVKLDLNCGASTLNQVLSAIPSTETPIIRVTNETAGKTYSFQALHSVPSAQIAHGLAKLNANNNEVLTWTGAKWEPKPVSGAAGGTVTEIIAGSGLSGGTITNSGTISIASGGVANSHLAGGIVRSKLVSGTANYVLINDGSGNISEVAQLPLSQGGTGANTAANARTNLGLGSAATATIGYAAGNVLPSDNIPVCLPTQKLQFTGLGPTYWGCAADVDTTSDPTKLPLAGGVMTGEINMGVNKIINLGAPINLTDAATKAYVDNQVGSVSSGVTGAWVSVPLSDTDEYDLNCRYQFTISGSVIVANVVRTNAIQHIFNTMNSNTTMTYYSVPNTNKATAQYHQDNWSNNQISANMTVTSVMKNCGPTTPVPNSIVDADTGTRIQVEASSNENSIRFDTDGTQKMIINATGEVGIGTTTPVDKLDVVGNVALTGKLRLKSTTANFVELKAPNALAATLIFNLPGVAGTSGQALVTDGAGNLSWATVATSATAVGGDLSGTVSNAQILAGSIVDADISASAAIAQSKISGLASSLSGKEPTITAGTAAQYWRGDKSWQTLNGVAVGNTAVGNIAATNVQAAINELDSEKQPLIIAGTTAQYYRGDKTWSSLQSDVQALVMNGFAVGTNTALSSSDTLSGALGKLQAQISANLTAFNNTAQWSENGTSAYYNTGNVGIGTSAPAQKLHINSGNIRVDNGSNATIFNSGGMYFSGVPGAGTHTNYVFRPGWGSGANTLATITVQNANTSGGYNNCVHLSSYGPSYFSCGAVGIGTASPQSDLDVNGRIRVSGSSQPTMEIYNSGAPANQRWTELFSGTDGVVVLRTMNDAYTSGATIFHSHRNAGTHTIDYTVLDGDVGIGFRPSYKFHANGVVAGVGAYVNASDRRLKKNIKPISDAEKLLTLQGVYFDWRQDEFPKMNFEQANDMGVIAQEVEKVFPEAVKTDKQGYKSVAYSKLIAPLIEVTKNEHQKIKSLEQKVSSLSTANEQLRKENALIKGYICSKDPKALLCK</sequence>
<evidence type="ECO:0000259" key="1">
    <source>
        <dbReference type="PROSITE" id="PS51688"/>
    </source>
</evidence>
<gene>
    <name evidence="2" type="ORF">SOO65_04700</name>
</gene>
<dbReference type="Proteomes" id="UP001324634">
    <property type="component" value="Chromosome"/>
</dbReference>
<dbReference type="AlphaFoldDB" id="A0AAX4HS92"/>
<evidence type="ECO:0000313" key="2">
    <source>
        <dbReference type="EMBL" id="WPU66038.1"/>
    </source>
</evidence>
<name>A0AAX4HS92_9BACT</name>
<dbReference type="InterPro" id="IPR036388">
    <property type="entry name" value="WH-like_DNA-bd_sf"/>
</dbReference>